<evidence type="ECO:0000256" key="1">
    <source>
        <dbReference type="SAM" id="Phobius"/>
    </source>
</evidence>
<evidence type="ECO:0000313" key="2">
    <source>
        <dbReference type="EMBL" id="APH73254.1"/>
    </source>
</evidence>
<evidence type="ECO:0000313" key="3">
    <source>
        <dbReference type="Proteomes" id="UP000182840"/>
    </source>
</evidence>
<dbReference type="Proteomes" id="UP000182840">
    <property type="component" value="Chromosome"/>
</dbReference>
<keyword evidence="1" id="KW-0472">Membrane</keyword>
<dbReference type="EMBL" id="CP018171">
    <property type="protein sequence ID" value="APH73254.1"/>
    <property type="molecule type" value="Genomic_DNA"/>
</dbReference>
<organism evidence="2 3">
    <name type="scientific">Aquibium oceanicum</name>
    <dbReference type="NCBI Taxonomy" id="1670800"/>
    <lineage>
        <taxon>Bacteria</taxon>
        <taxon>Pseudomonadati</taxon>
        <taxon>Pseudomonadota</taxon>
        <taxon>Alphaproteobacteria</taxon>
        <taxon>Hyphomicrobiales</taxon>
        <taxon>Phyllobacteriaceae</taxon>
        <taxon>Aquibium</taxon>
    </lineage>
</organism>
<proteinExistence type="predicted"/>
<name>A0A1L3SV75_9HYPH</name>
<sequence>MPLDARGCTAITAPPAMEQRSFSLSFIFFRFFCETFRCRSDTKPIPEASICPVGASSSSEAKDMERLDQNPFETETRAAVAFGLSPLGTRVATATQAGAPSELRRAAFTLALALYPLVGSVTIVLAAILLAGGANAG</sequence>
<feature type="transmembrane region" description="Helical" evidence="1">
    <location>
        <begin position="112"/>
        <end position="134"/>
    </location>
</feature>
<keyword evidence="3" id="KW-1185">Reference proteome</keyword>
<reference evidence="3" key="1">
    <citation type="submission" date="2016-11" db="EMBL/GenBank/DDBJ databases">
        <title>Mesorhizobium oceanicum sp. nov., isolated from deep seawater in South China Sea.</title>
        <authorList>
            <person name="Fu G.-Y."/>
        </authorList>
    </citation>
    <scope>NUCLEOTIDE SEQUENCE [LARGE SCALE GENOMIC DNA]</scope>
    <source>
        <strain evidence="3">B7</strain>
    </source>
</reference>
<keyword evidence="1" id="KW-0812">Transmembrane</keyword>
<protein>
    <submittedName>
        <fullName evidence="2">Uncharacterized protein</fullName>
    </submittedName>
</protein>
<accession>A0A1L3SV75</accession>
<dbReference type="STRING" id="1670800.BSQ44_19155"/>
<dbReference type="KEGG" id="meso:BSQ44_19155"/>
<gene>
    <name evidence="2" type="ORF">BSQ44_19155</name>
</gene>
<keyword evidence="1" id="KW-1133">Transmembrane helix</keyword>
<dbReference type="AlphaFoldDB" id="A0A1L3SV75"/>